<dbReference type="EMBL" id="MKGL01000706">
    <property type="protein sequence ID" value="RNE96331.1"/>
    <property type="molecule type" value="Genomic_DNA"/>
</dbReference>
<keyword evidence="1" id="KW-0675">Receptor</keyword>
<dbReference type="VEuPathDB" id="TriTrypDB:TRSC58_01701"/>
<dbReference type="GeneID" id="40333780"/>
<dbReference type="Proteomes" id="UP000283634">
    <property type="component" value="Unassembled WGS sequence"/>
</dbReference>
<dbReference type="RefSeq" id="XP_029233633.1">
    <property type="nucleotide sequence ID" value="XM_029386506.1"/>
</dbReference>
<sequence>MRDCLASSGQADCTDTEHFISNDDEELVAAGWVAGEVLAQALSNCRGVSGRKAFMASLFNQRRCVVDDLVVGEYGGECKGAAASQGATCRRNEGGRTVYMKRFVEGYRAEAVGGGRMAFRLSDCNVSNAFIAAGVRWGAPSDGWWRCCATCDAGGVVGFPFFLFRRA</sequence>
<protein>
    <submittedName>
        <fullName evidence="1">Receptor-type adenylate cyclase</fullName>
    </submittedName>
</protein>
<gene>
    <name evidence="1" type="ORF">TraAM80_09847</name>
</gene>
<reference evidence="1 2" key="1">
    <citation type="journal article" date="2018" name="BMC Genomics">
        <title>Genomic comparison of Trypanosoma conorhini and Trypanosoma rangeli to Trypanosoma cruzi strains of high and low virulence.</title>
        <authorList>
            <person name="Bradwell K.R."/>
            <person name="Koparde V.N."/>
            <person name="Matveyev A.V."/>
            <person name="Serrano M.G."/>
            <person name="Alves J.M."/>
            <person name="Parikh H."/>
            <person name="Huang B."/>
            <person name="Lee V."/>
            <person name="Espinosa-Alvarez O."/>
            <person name="Ortiz P.A."/>
            <person name="Costa-Martins A.G."/>
            <person name="Teixeira M.M."/>
            <person name="Buck G.A."/>
        </authorList>
    </citation>
    <scope>NUCLEOTIDE SEQUENCE [LARGE SCALE GENOMIC DNA]</scope>
    <source>
        <strain evidence="1 2">AM80</strain>
    </source>
</reference>
<dbReference type="AlphaFoldDB" id="A0A422MT06"/>
<name>A0A422MT06_TRYRA</name>
<dbReference type="OrthoDB" id="249621at2759"/>
<accession>A0A422MT06</accession>
<evidence type="ECO:0000313" key="2">
    <source>
        <dbReference type="Proteomes" id="UP000283634"/>
    </source>
</evidence>
<evidence type="ECO:0000313" key="1">
    <source>
        <dbReference type="EMBL" id="RNE96331.1"/>
    </source>
</evidence>
<keyword evidence="2" id="KW-1185">Reference proteome</keyword>
<comment type="caution">
    <text evidence="1">The sequence shown here is derived from an EMBL/GenBank/DDBJ whole genome shotgun (WGS) entry which is preliminary data.</text>
</comment>
<proteinExistence type="predicted"/>
<organism evidence="1 2">
    <name type="scientific">Trypanosoma rangeli</name>
    <dbReference type="NCBI Taxonomy" id="5698"/>
    <lineage>
        <taxon>Eukaryota</taxon>
        <taxon>Discoba</taxon>
        <taxon>Euglenozoa</taxon>
        <taxon>Kinetoplastea</taxon>
        <taxon>Metakinetoplastina</taxon>
        <taxon>Trypanosomatida</taxon>
        <taxon>Trypanosomatidae</taxon>
        <taxon>Trypanosoma</taxon>
        <taxon>Herpetosoma</taxon>
    </lineage>
</organism>